<keyword evidence="3" id="KW-0067">ATP-binding</keyword>
<dbReference type="EMBL" id="HBIN01009359">
    <property type="protein sequence ID" value="CAE0436720.1"/>
    <property type="molecule type" value="Transcribed_RNA"/>
</dbReference>
<dbReference type="InterPro" id="IPR050611">
    <property type="entry name" value="ABCF"/>
</dbReference>
<proteinExistence type="predicted"/>
<dbReference type="FunFam" id="3.40.50.300:FF:000011">
    <property type="entry name" value="Putative ABC transporter ATP-binding component"/>
    <property type="match status" value="1"/>
</dbReference>
<dbReference type="Pfam" id="PF12848">
    <property type="entry name" value="ABC_tran_Xtn"/>
    <property type="match status" value="1"/>
</dbReference>
<dbReference type="GO" id="GO:0016887">
    <property type="term" value="F:ATP hydrolysis activity"/>
    <property type="evidence" value="ECO:0007669"/>
    <property type="project" value="InterPro"/>
</dbReference>
<dbReference type="SUPFAM" id="SSF52540">
    <property type="entry name" value="P-loop containing nucleoside triphosphate hydrolases"/>
    <property type="match status" value="2"/>
</dbReference>
<dbReference type="AlphaFoldDB" id="A0A7S3LP86"/>
<dbReference type="SMART" id="SM00382">
    <property type="entry name" value="AAA"/>
    <property type="match status" value="2"/>
</dbReference>
<dbReference type="Pfam" id="PF00005">
    <property type="entry name" value="ABC_tran"/>
    <property type="match status" value="2"/>
</dbReference>
<evidence type="ECO:0000313" key="7">
    <source>
        <dbReference type="EMBL" id="CAE0436720.1"/>
    </source>
</evidence>
<evidence type="ECO:0000256" key="4">
    <source>
        <dbReference type="SAM" id="Coils"/>
    </source>
</evidence>
<feature type="domain" description="ABC transporter" evidence="6">
    <location>
        <begin position="402"/>
        <end position="623"/>
    </location>
</feature>
<organism evidence="7">
    <name type="scientific">Aplanochytrium stocchinoi</name>
    <dbReference type="NCBI Taxonomy" id="215587"/>
    <lineage>
        <taxon>Eukaryota</taxon>
        <taxon>Sar</taxon>
        <taxon>Stramenopiles</taxon>
        <taxon>Bigyra</taxon>
        <taxon>Labyrinthulomycetes</taxon>
        <taxon>Thraustochytrida</taxon>
        <taxon>Thraustochytriidae</taxon>
        <taxon>Aplanochytrium</taxon>
    </lineage>
</organism>
<protein>
    <recommendedName>
        <fullName evidence="6">ABC transporter domain-containing protein</fullName>
    </recommendedName>
</protein>
<feature type="compositionally biased region" description="Basic and acidic residues" evidence="5">
    <location>
        <begin position="21"/>
        <end position="32"/>
    </location>
</feature>
<dbReference type="PROSITE" id="PS50893">
    <property type="entry name" value="ABC_TRANSPORTER_2"/>
    <property type="match status" value="2"/>
</dbReference>
<keyword evidence="1" id="KW-0677">Repeat</keyword>
<evidence type="ECO:0000256" key="5">
    <source>
        <dbReference type="SAM" id="MobiDB-lite"/>
    </source>
</evidence>
<dbReference type="InterPro" id="IPR032781">
    <property type="entry name" value="ABC_tran_Xtn"/>
</dbReference>
<evidence type="ECO:0000259" key="6">
    <source>
        <dbReference type="PROSITE" id="PS50893"/>
    </source>
</evidence>
<dbReference type="InterPro" id="IPR027417">
    <property type="entry name" value="P-loop_NTPase"/>
</dbReference>
<reference evidence="7" key="1">
    <citation type="submission" date="2021-01" db="EMBL/GenBank/DDBJ databases">
        <authorList>
            <person name="Corre E."/>
            <person name="Pelletier E."/>
            <person name="Niang G."/>
            <person name="Scheremetjew M."/>
            <person name="Finn R."/>
            <person name="Kale V."/>
            <person name="Holt S."/>
            <person name="Cochrane G."/>
            <person name="Meng A."/>
            <person name="Brown T."/>
            <person name="Cohen L."/>
        </authorList>
    </citation>
    <scope>NUCLEOTIDE SEQUENCE</scope>
    <source>
        <strain evidence="7">GSBS06</strain>
    </source>
</reference>
<sequence>MVKKGKKGKYSDAPKSAKALRKLERENSKKSENGANKENASSNAEAIANAKIGRPVPEMYPNVVATFGTNADKVHENARSIQVDNLTVSYHGVELVHETSLKLSYGQRYGMLGLNGTGKTTVLRAIASRMVPIPKNIDCYTVEKGMDKTDKTALQAVLEVGDEIKELEAEAEMLSAKLGDESLDEDEQTAISDRVSEIYERLDEMDAETAEMRAGSILSGLGFTKEMQAKATKDFSGGWRMRISLARALFLQPTFLILDEPTNHLDMEAVVWFENYLKNFDKILLLTSHSQDFLNNVCTNIILLRNKKLEYYGGNYDTYIRTRKEMETQQMKRYDWEQEQIKSMKEYIARFGHGSAKLARQAQSKEKTLEKMIQAGLTEKVKSDVVVSFVFHNVGKLPPPVLALQEMSFAYPGCQNLYEHVDFGLDLDSRVALVGPNGAGKTTMLNLFSGELQPTGGMIRRHHHLKMSKFAQHFVEEIPLDRSPLEYMCSEFPKDLEGKEMTPEKMRSVIGRFGITGKVQTMNIGQMSDGQVSRLAFARIYMQRPHMILLDEPTNHLDMESIDSLAEAINNFDGGMVLVSHDMRLIEQVAKEIWICDKGTITRFPGSILDFKARIEKDLAKQEKLKGDGSKKN</sequence>
<dbReference type="InterPro" id="IPR003439">
    <property type="entry name" value="ABC_transporter-like_ATP-bd"/>
</dbReference>
<feature type="domain" description="ABC transporter" evidence="6">
    <location>
        <begin position="81"/>
        <end position="331"/>
    </location>
</feature>
<dbReference type="GO" id="GO:0005524">
    <property type="term" value="F:ATP binding"/>
    <property type="evidence" value="ECO:0007669"/>
    <property type="project" value="UniProtKB-KW"/>
</dbReference>
<feature type="coiled-coil region" evidence="4">
    <location>
        <begin position="157"/>
        <end position="184"/>
    </location>
</feature>
<accession>A0A7S3LP86</accession>
<dbReference type="InterPro" id="IPR017871">
    <property type="entry name" value="ABC_transporter-like_CS"/>
</dbReference>
<keyword evidence="4" id="KW-0175">Coiled coil</keyword>
<evidence type="ECO:0000256" key="1">
    <source>
        <dbReference type="ARBA" id="ARBA00022737"/>
    </source>
</evidence>
<name>A0A7S3LP86_9STRA</name>
<dbReference type="Gene3D" id="3.40.50.300">
    <property type="entry name" value="P-loop containing nucleotide triphosphate hydrolases"/>
    <property type="match status" value="2"/>
</dbReference>
<gene>
    <name evidence="7" type="ORF">ASTO00021_LOCUS6970</name>
</gene>
<dbReference type="CDD" id="cd03221">
    <property type="entry name" value="ABCF_EF-3"/>
    <property type="match status" value="2"/>
</dbReference>
<dbReference type="PANTHER" id="PTHR19211:SF15">
    <property type="entry name" value="ATP-BINDING CASSETTE SUB-FAMILY F MEMBER 2"/>
    <property type="match status" value="1"/>
</dbReference>
<evidence type="ECO:0000256" key="2">
    <source>
        <dbReference type="ARBA" id="ARBA00022741"/>
    </source>
</evidence>
<evidence type="ECO:0000256" key="3">
    <source>
        <dbReference type="ARBA" id="ARBA00022840"/>
    </source>
</evidence>
<dbReference type="FunFam" id="3.40.50.300:FF:000104">
    <property type="entry name" value="ATP-binding cassette sub-family F member 3"/>
    <property type="match status" value="1"/>
</dbReference>
<feature type="region of interest" description="Disordered" evidence="5">
    <location>
        <begin position="1"/>
        <end position="43"/>
    </location>
</feature>
<dbReference type="InterPro" id="IPR003593">
    <property type="entry name" value="AAA+_ATPase"/>
</dbReference>
<dbReference type="PANTHER" id="PTHR19211">
    <property type="entry name" value="ATP-BINDING TRANSPORT PROTEIN-RELATED"/>
    <property type="match status" value="1"/>
</dbReference>
<keyword evidence="2" id="KW-0547">Nucleotide-binding</keyword>
<dbReference type="PROSITE" id="PS00211">
    <property type="entry name" value="ABC_TRANSPORTER_1"/>
    <property type="match status" value="1"/>
</dbReference>